<protein>
    <submittedName>
        <fullName evidence="1">Uncharacterized protein</fullName>
    </submittedName>
</protein>
<dbReference type="EMBL" id="JACXVP010000004">
    <property type="protein sequence ID" value="KAG5611367.1"/>
    <property type="molecule type" value="Genomic_DNA"/>
</dbReference>
<comment type="caution">
    <text evidence="1">The sequence shown here is derived from an EMBL/GenBank/DDBJ whole genome shotgun (WGS) entry which is preliminary data.</text>
</comment>
<organism evidence="1 2">
    <name type="scientific">Solanum commersonii</name>
    <name type="common">Commerson's wild potato</name>
    <name type="synonym">Commerson's nightshade</name>
    <dbReference type="NCBI Taxonomy" id="4109"/>
    <lineage>
        <taxon>Eukaryota</taxon>
        <taxon>Viridiplantae</taxon>
        <taxon>Streptophyta</taxon>
        <taxon>Embryophyta</taxon>
        <taxon>Tracheophyta</taxon>
        <taxon>Spermatophyta</taxon>
        <taxon>Magnoliopsida</taxon>
        <taxon>eudicotyledons</taxon>
        <taxon>Gunneridae</taxon>
        <taxon>Pentapetalae</taxon>
        <taxon>asterids</taxon>
        <taxon>lamiids</taxon>
        <taxon>Solanales</taxon>
        <taxon>Solanaceae</taxon>
        <taxon>Solanoideae</taxon>
        <taxon>Solaneae</taxon>
        <taxon>Solanum</taxon>
    </lineage>
</organism>
<reference evidence="1 2" key="1">
    <citation type="submission" date="2020-09" db="EMBL/GenBank/DDBJ databases">
        <title>De no assembly of potato wild relative species, Solanum commersonii.</title>
        <authorList>
            <person name="Cho K."/>
        </authorList>
    </citation>
    <scope>NUCLEOTIDE SEQUENCE [LARGE SCALE GENOMIC DNA]</scope>
    <source>
        <strain evidence="1">LZ3.2</strain>
        <tissue evidence="1">Leaf</tissue>
    </source>
</reference>
<keyword evidence="2" id="KW-1185">Reference proteome</keyword>
<dbReference type="Proteomes" id="UP000824120">
    <property type="component" value="Chromosome 4"/>
</dbReference>
<proteinExistence type="predicted"/>
<accession>A0A9J5ZHE2</accession>
<gene>
    <name evidence="1" type="ORF">H5410_022648</name>
</gene>
<evidence type="ECO:0000313" key="1">
    <source>
        <dbReference type="EMBL" id="KAG5611367.1"/>
    </source>
</evidence>
<dbReference type="AlphaFoldDB" id="A0A9J5ZHE2"/>
<evidence type="ECO:0000313" key="2">
    <source>
        <dbReference type="Proteomes" id="UP000824120"/>
    </source>
</evidence>
<sequence>MARSIHKARLVRCDPNRTQEEWSSALFSLFGLLLNPNALFKLEDGFYVLRNVKVVFRFVDSERDHEVEARAKVVHFLGRGPRARLPLKKRDE</sequence>
<name>A0A9J5ZHE2_SOLCO</name>